<evidence type="ECO:0000313" key="6">
    <source>
        <dbReference type="EMBL" id="VDP22271.1"/>
    </source>
</evidence>
<dbReference type="PANTHER" id="PTHR13673">
    <property type="entry name" value="ESOPHAGEAL CANCER ASSOCIATED PROTEIN"/>
    <property type="match status" value="1"/>
</dbReference>
<organism evidence="7 8">
    <name type="scientific">Heligmosomoides polygyrus</name>
    <name type="common">Parasitic roundworm</name>
    <dbReference type="NCBI Taxonomy" id="6339"/>
    <lineage>
        <taxon>Eukaryota</taxon>
        <taxon>Metazoa</taxon>
        <taxon>Ecdysozoa</taxon>
        <taxon>Nematoda</taxon>
        <taxon>Chromadorea</taxon>
        <taxon>Rhabditida</taxon>
        <taxon>Rhabditina</taxon>
        <taxon>Rhabditomorpha</taxon>
        <taxon>Strongyloidea</taxon>
        <taxon>Heligmosomidae</taxon>
        <taxon>Heligmosomoides</taxon>
    </lineage>
</organism>
<proteinExistence type="inferred from homology"/>
<sequence length="269" mass="30289">MEYAGDDFPLLLKAKPFIDLLDYVRDEPYGSRCARAVLTAVIRMFEVGSVYDFVITEQVRVIDRIVSSALDRPLLSSDPDRHLAFLCHARSVLFQSDGCIAHVVTLMMSFAFRFYLSQRSSSRKADFMRAVIANLFVTILSLSDPVLQFKFSLRTVYLSLLAKSIPQTEALLGFCLEILESLPLSASECVPLFKQFLAVLVFVPDVPQRPVLSVFTAFVNVIERYVVIGNFEKIIQETTSYHEDISKTFVSGSTRLASVSVLSKELYII</sequence>
<keyword evidence="3" id="KW-0813">Transport</keyword>
<reference evidence="8" key="2">
    <citation type="submission" date="2019-09" db="UniProtKB">
        <authorList>
            <consortium name="WormBaseParasite"/>
        </authorList>
    </citation>
    <scope>IDENTIFICATION</scope>
</reference>
<dbReference type="GO" id="GO:0005768">
    <property type="term" value="C:endosome"/>
    <property type="evidence" value="ECO:0007669"/>
    <property type="project" value="UniProtKB-SubCell"/>
</dbReference>
<dbReference type="EMBL" id="UZAH01032515">
    <property type="protein sequence ID" value="VDP22271.1"/>
    <property type="molecule type" value="Genomic_DNA"/>
</dbReference>
<evidence type="ECO:0000256" key="4">
    <source>
        <dbReference type="ARBA" id="ARBA00022753"/>
    </source>
</evidence>
<keyword evidence="5" id="KW-0653">Protein transport</keyword>
<evidence type="ECO:0000256" key="2">
    <source>
        <dbReference type="ARBA" id="ARBA00010704"/>
    </source>
</evidence>
<evidence type="ECO:0000313" key="8">
    <source>
        <dbReference type="WBParaSite" id="HPBE_0002087901-mRNA-1"/>
    </source>
</evidence>
<protein>
    <submittedName>
        <fullName evidence="8">MOR2-PAG1_C domain-containing protein</fullName>
    </submittedName>
</protein>
<dbReference type="GO" id="GO:0032456">
    <property type="term" value="P:endocytic recycling"/>
    <property type="evidence" value="ECO:0007669"/>
    <property type="project" value="InterPro"/>
</dbReference>
<accession>A0A3P8BKP7</accession>
<keyword evidence="7" id="KW-1185">Reference proteome</keyword>
<keyword evidence="4" id="KW-0967">Endosome</keyword>
<evidence type="ECO:0000256" key="3">
    <source>
        <dbReference type="ARBA" id="ARBA00022448"/>
    </source>
</evidence>
<accession>A0A183GEU2</accession>
<reference evidence="6 7" key="1">
    <citation type="submission" date="2018-11" db="EMBL/GenBank/DDBJ databases">
        <authorList>
            <consortium name="Pathogen Informatics"/>
        </authorList>
    </citation>
    <scope>NUCLEOTIDE SEQUENCE [LARGE SCALE GENOMIC DNA]</scope>
</reference>
<dbReference type="InterPro" id="IPR029705">
    <property type="entry name" value="VPS35L"/>
</dbReference>
<dbReference type="GO" id="GO:0015031">
    <property type="term" value="P:protein transport"/>
    <property type="evidence" value="ECO:0007669"/>
    <property type="project" value="UniProtKB-KW"/>
</dbReference>
<evidence type="ECO:0000313" key="7">
    <source>
        <dbReference type="Proteomes" id="UP000050761"/>
    </source>
</evidence>
<dbReference type="Proteomes" id="UP000050761">
    <property type="component" value="Unassembled WGS sequence"/>
</dbReference>
<evidence type="ECO:0000256" key="1">
    <source>
        <dbReference type="ARBA" id="ARBA00004177"/>
    </source>
</evidence>
<dbReference type="AlphaFoldDB" id="A0A183GEU2"/>
<comment type="similarity">
    <text evidence="2">Belongs to the VPS35L family.</text>
</comment>
<dbReference type="WBParaSite" id="HPBE_0002087901-mRNA-1">
    <property type="protein sequence ID" value="HPBE_0002087901-mRNA-1"/>
    <property type="gene ID" value="HPBE_0002087901"/>
</dbReference>
<dbReference type="PANTHER" id="PTHR13673:SF0">
    <property type="entry name" value="VPS35 ENDOSOMAL PROTEIN-SORTING FACTOR-LIKE"/>
    <property type="match status" value="1"/>
</dbReference>
<comment type="subcellular location">
    <subcellularLocation>
        <location evidence="1">Endosome</location>
    </subcellularLocation>
</comment>
<evidence type="ECO:0000256" key="5">
    <source>
        <dbReference type="ARBA" id="ARBA00022927"/>
    </source>
</evidence>
<name>A0A183GEU2_HELPZ</name>
<gene>
    <name evidence="6" type="ORF">HPBE_LOCUS20878</name>
</gene>
<dbReference type="OrthoDB" id="1734063at2759"/>